<organism evidence="4 5">
    <name type="scientific">Fragilariopsis cylindrus CCMP1102</name>
    <dbReference type="NCBI Taxonomy" id="635003"/>
    <lineage>
        <taxon>Eukaryota</taxon>
        <taxon>Sar</taxon>
        <taxon>Stramenopiles</taxon>
        <taxon>Ochrophyta</taxon>
        <taxon>Bacillariophyta</taxon>
        <taxon>Bacillariophyceae</taxon>
        <taxon>Bacillariophycidae</taxon>
        <taxon>Bacillariales</taxon>
        <taxon>Bacillariaceae</taxon>
        <taxon>Fragilariopsis</taxon>
    </lineage>
</organism>
<evidence type="ECO:0000256" key="2">
    <source>
        <dbReference type="ARBA" id="ARBA00023043"/>
    </source>
</evidence>
<keyword evidence="1" id="KW-0677">Repeat</keyword>
<evidence type="ECO:0000256" key="3">
    <source>
        <dbReference type="PROSITE-ProRule" id="PRU00023"/>
    </source>
</evidence>
<dbReference type="OrthoDB" id="426293at2759"/>
<dbReference type="AlphaFoldDB" id="A0A1E7FKH8"/>
<dbReference type="PANTHER" id="PTHR24171">
    <property type="entry name" value="ANKYRIN REPEAT DOMAIN-CONTAINING PROTEIN 39-RELATED"/>
    <property type="match status" value="1"/>
</dbReference>
<name>A0A1E7FKH8_9STRA</name>
<dbReference type="Gene3D" id="1.25.40.20">
    <property type="entry name" value="Ankyrin repeat-containing domain"/>
    <property type="match status" value="1"/>
</dbReference>
<dbReference type="Pfam" id="PF12796">
    <property type="entry name" value="Ank_2"/>
    <property type="match status" value="1"/>
</dbReference>
<feature type="non-terminal residue" evidence="4">
    <location>
        <position position="88"/>
    </location>
</feature>
<feature type="repeat" description="ANK" evidence="3">
    <location>
        <begin position="30"/>
        <end position="62"/>
    </location>
</feature>
<sequence>LLQAAALGNKAMMEVILHKRPRFIDFRDYDRRTALHVAASEGHLEICTFLVQRGAKINRSDRWGGSPLDDASRHRHKEVIKYLRSLGA</sequence>
<protein>
    <submittedName>
        <fullName evidence="4">Ankyrin</fullName>
    </submittedName>
</protein>
<gene>
    <name evidence="4" type="ORF">FRACYDRAFT_155215</name>
</gene>
<dbReference type="SUPFAM" id="SSF48403">
    <property type="entry name" value="Ankyrin repeat"/>
    <property type="match status" value="1"/>
</dbReference>
<evidence type="ECO:0000256" key="1">
    <source>
        <dbReference type="ARBA" id="ARBA00022737"/>
    </source>
</evidence>
<dbReference type="Proteomes" id="UP000095751">
    <property type="component" value="Unassembled WGS sequence"/>
</dbReference>
<reference evidence="4 5" key="1">
    <citation type="submission" date="2016-09" db="EMBL/GenBank/DDBJ databases">
        <title>Extensive genetic diversity and differential bi-allelic expression allows diatom success in the polar Southern Ocean.</title>
        <authorList>
            <consortium name="DOE Joint Genome Institute"/>
            <person name="Mock T."/>
            <person name="Otillar R.P."/>
            <person name="Strauss J."/>
            <person name="Dupont C."/>
            <person name="Frickenhaus S."/>
            <person name="Maumus F."/>
            <person name="Mcmullan M."/>
            <person name="Sanges R."/>
            <person name="Schmutz J."/>
            <person name="Toseland A."/>
            <person name="Valas R."/>
            <person name="Veluchamy A."/>
            <person name="Ward B.J."/>
            <person name="Allen A."/>
            <person name="Barry K."/>
            <person name="Falciatore A."/>
            <person name="Ferrante M."/>
            <person name="Fortunato A.E."/>
            <person name="Gloeckner G."/>
            <person name="Gruber A."/>
            <person name="Hipkin R."/>
            <person name="Janech M."/>
            <person name="Kroth P."/>
            <person name="Leese F."/>
            <person name="Lindquist E."/>
            <person name="Lyon B.R."/>
            <person name="Martin J."/>
            <person name="Mayer C."/>
            <person name="Parker M."/>
            <person name="Quesneville H."/>
            <person name="Raymond J."/>
            <person name="Uhlig C."/>
            <person name="Valentin K.U."/>
            <person name="Worden A.Z."/>
            <person name="Armbrust E.V."/>
            <person name="Bowler C."/>
            <person name="Green B."/>
            <person name="Moulton V."/>
            <person name="Van Oosterhout C."/>
            <person name="Grigoriev I."/>
        </authorList>
    </citation>
    <scope>NUCLEOTIDE SEQUENCE [LARGE SCALE GENOMIC DNA]</scope>
    <source>
        <strain evidence="4 5">CCMP1102</strain>
    </source>
</reference>
<dbReference type="PRINTS" id="PR01415">
    <property type="entry name" value="ANKYRIN"/>
</dbReference>
<dbReference type="InterPro" id="IPR002110">
    <property type="entry name" value="Ankyrin_rpt"/>
</dbReference>
<dbReference type="SMART" id="SM00248">
    <property type="entry name" value="ANK"/>
    <property type="match status" value="2"/>
</dbReference>
<dbReference type="KEGG" id="fcy:FRACYDRAFT_155215"/>
<dbReference type="PROSITE" id="PS50297">
    <property type="entry name" value="ANK_REP_REGION"/>
    <property type="match status" value="1"/>
</dbReference>
<feature type="non-terminal residue" evidence="4">
    <location>
        <position position="1"/>
    </location>
</feature>
<evidence type="ECO:0000313" key="5">
    <source>
        <dbReference type="Proteomes" id="UP000095751"/>
    </source>
</evidence>
<dbReference type="EMBL" id="KV784356">
    <property type="protein sequence ID" value="OEU18680.1"/>
    <property type="molecule type" value="Genomic_DNA"/>
</dbReference>
<keyword evidence="2 3" id="KW-0040">ANK repeat</keyword>
<dbReference type="InParanoid" id="A0A1E7FKH8"/>
<evidence type="ECO:0000313" key="4">
    <source>
        <dbReference type="EMBL" id="OEU18680.1"/>
    </source>
</evidence>
<keyword evidence="5" id="KW-1185">Reference proteome</keyword>
<dbReference type="InterPro" id="IPR036770">
    <property type="entry name" value="Ankyrin_rpt-contain_sf"/>
</dbReference>
<dbReference type="PROSITE" id="PS50088">
    <property type="entry name" value="ANK_REPEAT"/>
    <property type="match status" value="1"/>
</dbReference>
<proteinExistence type="predicted"/>
<accession>A0A1E7FKH8</accession>